<gene>
    <name evidence="5" type="ORF">C7B64_13105</name>
</gene>
<dbReference type="PROSITE" id="PS50082">
    <property type="entry name" value="WD_REPEATS_2"/>
    <property type="match status" value="14"/>
</dbReference>
<name>A0A2T1C2E1_9CYAN</name>
<dbReference type="InterPro" id="IPR011047">
    <property type="entry name" value="Quinoprotein_ADH-like_sf"/>
</dbReference>
<proteinExistence type="predicted"/>
<dbReference type="InterPro" id="IPR015943">
    <property type="entry name" value="WD40/YVTN_repeat-like_dom_sf"/>
</dbReference>
<dbReference type="Pfam" id="PF00931">
    <property type="entry name" value="NB-ARC"/>
    <property type="match status" value="1"/>
</dbReference>
<dbReference type="EMBL" id="PVWJ01000060">
    <property type="protein sequence ID" value="PSB02429.1"/>
    <property type="molecule type" value="Genomic_DNA"/>
</dbReference>
<dbReference type="SMART" id="SM00320">
    <property type="entry name" value="WD40"/>
    <property type="match status" value="14"/>
</dbReference>
<dbReference type="GO" id="GO:0043531">
    <property type="term" value="F:ADP binding"/>
    <property type="evidence" value="ECO:0007669"/>
    <property type="project" value="InterPro"/>
</dbReference>
<feature type="repeat" description="WD" evidence="3">
    <location>
        <begin position="722"/>
        <end position="763"/>
    </location>
</feature>
<reference evidence="5 6" key="2">
    <citation type="submission" date="2018-03" db="EMBL/GenBank/DDBJ databases">
        <title>The ancient ancestry and fast evolution of plastids.</title>
        <authorList>
            <person name="Moore K.R."/>
            <person name="Magnabosco C."/>
            <person name="Momper L."/>
            <person name="Gold D.A."/>
            <person name="Bosak T."/>
            <person name="Fournier G.P."/>
        </authorList>
    </citation>
    <scope>NUCLEOTIDE SEQUENCE [LARGE SCALE GENOMIC DNA]</scope>
    <source>
        <strain evidence="5 6">CCAP 1448/3</strain>
    </source>
</reference>
<feature type="repeat" description="WD" evidence="3">
    <location>
        <begin position="764"/>
        <end position="805"/>
    </location>
</feature>
<dbReference type="PROSITE" id="PS00678">
    <property type="entry name" value="WD_REPEATS_1"/>
    <property type="match status" value="10"/>
</dbReference>
<dbReference type="PROSITE" id="PS50294">
    <property type="entry name" value="WD_REPEATS_REGION"/>
    <property type="match status" value="14"/>
</dbReference>
<dbReference type="Gene3D" id="3.40.50.300">
    <property type="entry name" value="P-loop containing nucleotide triphosphate hydrolases"/>
    <property type="match status" value="1"/>
</dbReference>
<feature type="repeat" description="WD" evidence="3">
    <location>
        <begin position="592"/>
        <end position="633"/>
    </location>
</feature>
<feature type="repeat" description="WD" evidence="3">
    <location>
        <begin position="1016"/>
        <end position="1057"/>
    </location>
</feature>
<comment type="caution">
    <text evidence="5">The sequence shown here is derived from an EMBL/GenBank/DDBJ whole genome shotgun (WGS) entry which is preliminary data.</text>
</comment>
<feature type="repeat" description="WD" evidence="3">
    <location>
        <begin position="1058"/>
        <end position="1099"/>
    </location>
</feature>
<evidence type="ECO:0000313" key="6">
    <source>
        <dbReference type="Proteomes" id="UP000238762"/>
    </source>
</evidence>
<feature type="repeat" description="WD" evidence="3">
    <location>
        <begin position="1099"/>
        <end position="1140"/>
    </location>
</feature>
<dbReference type="InterPro" id="IPR019775">
    <property type="entry name" value="WD40_repeat_CS"/>
</dbReference>
<organism evidence="5 6">
    <name type="scientific">Merismopedia glauca CCAP 1448/3</name>
    <dbReference type="NCBI Taxonomy" id="1296344"/>
    <lineage>
        <taxon>Bacteria</taxon>
        <taxon>Bacillati</taxon>
        <taxon>Cyanobacteriota</taxon>
        <taxon>Cyanophyceae</taxon>
        <taxon>Synechococcales</taxon>
        <taxon>Merismopediaceae</taxon>
        <taxon>Merismopedia</taxon>
    </lineage>
</organism>
<dbReference type="PRINTS" id="PR00320">
    <property type="entry name" value="GPROTEINBRPT"/>
</dbReference>
<evidence type="ECO:0000313" key="5">
    <source>
        <dbReference type="EMBL" id="PSB02429.1"/>
    </source>
</evidence>
<dbReference type="InterPro" id="IPR020472">
    <property type="entry name" value="WD40_PAC1"/>
</dbReference>
<feature type="repeat" description="WD" evidence="3">
    <location>
        <begin position="1141"/>
        <end position="1185"/>
    </location>
</feature>
<keyword evidence="2" id="KW-0677">Repeat</keyword>
<keyword evidence="6" id="KW-1185">Reference proteome</keyword>
<feature type="repeat" description="WD" evidence="3">
    <location>
        <begin position="634"/>
        <end position="675"/>
    </location>
</feature>
<evidence type="ECO:0000259" key="4">
    <source>
        <dbReference type="Pfam" id="PF00931"/>
    </source>
</evidence>
<feature type="domain" description="NB-ARC" evidence="4">
    <location>
        <begin position="154"/>
        <end position="251"/>
    </location>
</feature>
<dbReference type="Pfam" id="PF00400">
    <property type="entry name" value="WD40"/>
    <property type="match status" value="14"/>
</dbReference>
<dbReference type="SUPFAM" id="SSF50978">
    <property type="entry name" value="WD40 repeat-like"/>
    <property type="match status" value="2"/>
</dbReference>
<keyword evidence="1 3" id="KW-0853">WD repeat</keyword>
<dbReference type="InterPro" id="IPR001680">
    <property type="entry name" value="WD40_rpt"/>
</dbReference>
<feature type="repeat" description="WD" evidence="3">
    <location>
        <begin position="806"/>
        <end position="847"/>
    </location>
</feature>
<dbReference type="AlphaFoldDB" id="A0A2T1C2E1"/>
<dbReference type="OrthoDB" id="494465at2"/>
<dbReference type="CDD" id="cd00200">
    <property type="entry name" value="WD40"/>
    <property type="match status" value="3"/>
</dbReference>
<dbReference type="InterPro" id="IPR036322">
    <property type="entry name" value="WD40_repeat_dom_sf"/>
</dbReference>
<evidence type="ECO:0000256" key="1">
    <source>
        <dbReference type="ARBA" id="ARBA00022574"/>
    </source>
</evidence>
<evidence type="ECO:0000256" key="2">
    <source>
        <dbReference type="ARBA" id="ARBA00022737"/>
    </source>
</evidence>
<dbReference type="Proteomes" id="UP000238762">
    <property type="component" value="Unassembled WGS sequence"/>
</dbReference>
<feature type="repeat" description="WD" evidence="3">
    <location>
        <begin position="890"/>
        <end position="931"/>
    </location>
</feature>
<feature type="repeat" description="WD" evidence="3">
    <location>
        <begin position="974"/>
        <end position="1015"/>
    </location>
</feature>
<sequence length="1219" mass="135511">MPSNPNPSREEFSEKFQQACDRWNLERLYQDLTVAKHRQGLRKHKLLTPIEKACLRGLLCGFSPTEIARELSREPTGLRVDLSRGLYRYIETLVNTPLKDWRHAVSLLTEYTIDLNQFQVTNAKYSVTKFSPRQDWSTAPSASAFYGRIEELIQLEKWIVQERCQLLNILGMGGIGKTSLSVNLGGKIVDGFAYLIWRSLRNAPSIEEILTEIIEFISDGRITSLPASIDGKIGKLIEQLQESRCLIILDNWETLLISGNRGGNYREGYAGYGQLLRCVAEISHQSCLIITSREKPRGLAAYQGKSLLVRSLQLDGLDRLEGQYIFQSKGISVNPTQQDKLINYYRGNPLALKIVATDIEDLFGGDVENFLLQKSSVFGEIAALIEQHLQRLEEVEKQVVYWLCFNRGLTTIAELQADIVPPIQPRQILEAIASLQERSLLEKGSQGFTLQPVIMEYVTNNLLDQICQEVITSKIDIFNSYALLKAQHQDYLKDIQSKFIIQPIIERLLANFISCDRLQSYLQQLIKNWQRLSSTGIIPGYAAGNVLNLLVQLKTDLTNWDFSNLTVWQADLQSTNLHQLNFTNSDLTKSVFAETLNGIWSVAFSPNGEFLATGDLDSKLCLWQVQDGRQILSLKGHSNWVLSIAFSPDSQTMISGGSDNQVKVWDVKTGKCLKTLSGHKHWVFAVAYPPSASPTNQIIASGSIDSSIRLWHLATGECIKILTEHTSWIRSLAFSPDGRILASASEDHTIKLWDVQTGDCLKTLTNHTSAVWSVGFSPCGQLLASGGADQTVKLWNLETGQCLISWEGHTNHIRSVVFSLDGQVLASGSEDRTIRIWDIGSGRNIKTFQTDVGAVWSLAFNPQTQILASGSIEQKVKLWDITTGRCVKTWQGYTSWVQAIAFSPSGNILASGSVDNTIKLWNVESGVAIASLEEHQSWVTGVAFNPEGNLLASSSVDHTVKLWDLKTHKCLKTLKGHTSWVLSVAFHPQGQILASGGMEKQLLIWDVTTGTCIKVLDGHENRVWVTLFSPDGQILASGGEDSTVKLWNVTTGVCQKTLVGHTMRVRGLAFSFDGQIIASCSVDRTVKIWDLSSGKIKQTFSETDEIHSVAFNQDGNLLATASMDCTVKLWDVKTGKCLKILLGHERWVFAVAFHSVAELGEILASGSQDETVKLWDIDTGECLKTLRNPKLYENMNITGVTGLTAAQKETLQTLGAIEN</sequence>
<dbReference type="InterPro" id="IPR027417">
    <property type="entry name" value="P-loop_NTPase"/>
</dbReference>
<dbReference type="PRINTS" id="PR00364">
    <property type="entry name" value="DISEASERSIST"/>
</dbReference>
<feature type="repeat" description="WD" evidence="3">
    <location>
        <begin position="676"/>
        <end position="721"/>
    </location>
</feature>
<dbReference type="RefSeq" id="WP_106289108.1">
    <property type="nucleotide sequence ID" value="NZ_CAWNTC010000068.1"/>
</dbReference>
<dbReference type="PANTHER" id="PTHR19848:SF8">
    <property type="entry name" value="F-BOX AND WD REPEAT DOMAIN CONTAINING 7"/>
    <property type="match status" value="1"/>
</dbReference>
<dbReference type="InterPro" id="IPR002182">
    <property type="entry name" value="NB-ARC"/>
</dbReference>
<protein>
    <recommendedName>
        <fullName evidence="4">NB-ARC domain-containing protein</fullName>
    </recommendedName>
</protein>
<dbReference type="SUPFAM" id="SSF52540">
    <property type="entry name" value="P-loop containing nucleoside triphosphate hydrolases"/>
    <property type="match status" value="1"/>
</dbReference>
<feature type="repeat" description="WD" evidence="3">
    <location>
        <begin position="848"/>
        <end position="889"/>
    </location>
</feature>
<evidence type="ECO:0000256" key="3">
    <source>
        <dbReference type="PROSITE-ProRule" id="PRU00221"/>
    </source>
</evidence>
<feature type="repeat" description="WD" evidence="3">
    <location>
        <begin position="932"/>
        <end position="973"/>
    </location>
</feature>
<dbReference type="Gene3D" id="2.130.10.10">
    <property type="entry name" value="YVTN repeat-like/Quinoprotein amine dehydrogenase"/>
    <property type="match status" value="7"/>
</dbReference>
<reference evidence="5 6" key="1">
    <citation type="submission" date="2018-02" db="EMBL/GenBank/DDBJ databases">
        <authorList>
            <person name="Cohen D.B."/>
            <person name="Kent A.D."/>
        </authorList>
    </citation>
    <scope>NUCLEOTIDE SEQUENCE [LARGE SCALE GENOMIC DNA]</scope>
    <source>
        <strain evidence="5 6">CCAP 1448/3</strain>
    </source>
</reference>
<dbReference type="PANTHER" id="PTHR19848">
    <property type="entry name" value="WD40 REPEAT PROTEIN"/>
    <property type="match status" value="1"/>
</dbReference>
<dbReference type="SUPFAM" id="SSF50998">
    <property type="entry name" value="Quinoprotein alcohol dehydrogenase-like"/>
    <property type="match status" value="1"/>
</dbReference>
<accession>A0A2T1C2E1</accession>